<reference evidence="1 2" key="1">
    <citation type="submission" date="2018-06" db="EMBL/GenBank/DDBJ databases">
        <authorList>
            <consortium name="Pathogen Informatics"/>
            <person name="Doyle S."/>
        </authorList>
    </citation>
    <scope>NUCLEOTIDE SEQUENCE [LARGE SCALE GENOMIC DNA]</scope>
    <source>
        <strain evidence="1 2">NCTC13456</strain>
    </source>
</reference>
<dbReference type="AlphaFoldDB" id="A0A376G8N6"/>
<sequence length="185" mass="22248">MSITMRNITKRVFVKNNVCKYFIKIMSQNYTGLIGLFDEENDNIRVPHIIKNGYVYIAFENNELERFIFEALRSLKTNINDYDDYEFIDIIISNNLNSFVIYHTSDWADIPIDEMDFAVKDNEVNLETISFWSYNRDLKLENIEDPFIEIPKNHIDSFDFLKIDRINYRDWQSYDDFLKECNTIK</sequence>
<name>A0A376G8N6_9FLAO</name>
<gene>
    <name evidence="1" type="ORF">NCTC13456_02111</name>
</gene>
<organism evidence="1 2">
    <name type="scientific">Empedobacter falsenii</name>
    <dbReference type="NCBI Taxonomy" id="343874"/>
    <lineage>
        <taxon>Bacteria</taxon>
        <taxon>Pseudomonadati</taxon>
        <taxon>Bacteroidota</taxon>
        <taxon>Flavobacteriia</taxon>
        <taxon>Flavobacteriales</taxon>
        <taxon>Weeksellaceae</taxon>
        <taxon>Empedobacter</taxon>
    </lineage>
</organism>
<proteinExistence type="predicted"/>
<accession>A0A376G8N6</accession>
<dbReference type="Proteomes" id="UP000254737">
    <property type="component" value="Unassembled WGS sequence"/>
</dbReference>
<dbReference type="EMBL" id="UFXS01000001">
    <property type="protein sequence ID" value="STD56130.1"/>
    <property type="molecule type" value="Genomic_DNA"/>
</dbReference>
<evidence type="ECO:0000313" key="1">
    <source>
        <dbReference type="EMBL" id="STD56130.1"/>
    </source>
</evidence>
<evidence type="ECO:0000313" key="2">
    <source>
        <dbReference type="Proteomes" id="UP000254737"/>
    </source>
</evidence>
<protein>
    <submittedName>
        <fullName evidence="1">Uncharacterized protein</fullName>
    </submittedName>
</protein>